<evidence type="ECO:0000313" key="4">
    <source>
        <dbReference type="EMBL" id="KAF2003624.1"/>
    </source>
</evidence>
<keyword evidence="5" id="KW-1185">Reference proteome</keyword>
<evidence type="ECO:0000313" key="5">
    <source>
        <dbReference type="Proteomes" id="UP000799779"/>
    </source>
</evidence>
<dbReference type="AlphaFoldDB" id="A0A6A5WRQ5"/>
<organism evidence="4 5">
    <name type="scientific">Amniculicola lignicola CBS 123094</name>
    <dbReference type="NCBI Taxonomy" id="1392246"/>
    <lineage>
        <taxon>Eukaryota</taxon>
        <taxon>Fungi</taxon>
        <taxon>Dikarya</taxon>
        <taxon>Ascomycota</taxon>
        <taxon>Pezizomycotina</taxon>
        <taxon>Dothideomycetes</taxon>
        <taxon>Pleosporomycetidae</taxon>
        <taxon>Pleosporales</taxon>
        <taxon>Amniculicolaceae</taxon>
        <taxon>Amniculicola</taxon>
    </lineage>
</organism>
<dbReference type="GO" id="GO:0008270">
    <property type="term" value="F:zinc ion binding"/>
    <property type="evidence" value="ECO:0007669"/>
    <property type="project" value="UniProtKB-KW"/>
</dbReference>
<feature type="compositionally biased region" description="Polar residues" evidence="2">
    <location>
        <begin position="1"/>
        <end position="17"/>
    </location>
</feature>
<feature type="domain" description="C3H1-type" evidence="3">
    <location>
        <begin position="184"/>
        <end position="212"/>
    </location>
</feature>
<evidence type="ECO:0000256" key="2">
    <source>
        <dbReference type="SAM" id="MobiDB-lite"/>
    </source>
</evidence>
<feature type="zinc finger region" description="C3H1-type" evidence="1">
    <location>
        <begin position="184"/>
        <end position="212"/>
    </location>
</feature>
<reference evidence="4" key="1">
    <citation type="journal article" date="2020" name="Stud. Mycol.">
        <title>101 Dothideomycetes genomes: a test case for predicting lifestyles and emergence of pathogens.</title>
        <authorList>
            <person name="Haridas S."/>
            <person name="Albert R."/>
            <person name="Binder M."/>
            <person name="Bloem J."/>
            <person name="Labutti K."/>
            <person name="Salamov A."/>
            <person name="Andreopoulos B."/>
            <person name="Baker S."/>
            <person name="Barry K."/>
            <person name="Bills G."/>
            <person name="Bluhm B."/>
            <person name="Cannon C."/>
            <person name="Castanera R."/>
            <person name="Culley D."/>
            <person name="Daum C."/>
            <person name="Ezra D."/>
            <person name="Gonzalez J."/>
            <person name="Henrissat B."/>
            <person name="Kuo A."/>
            <person name="Liang C."/>
            <person name="Lipzen A."/>
            <person name="Lutzoni F."/>
            <person name="Magnuson J."/>
            <person name="Mondo S."/>
            <person name="Nolan M."/>
            <person name="Ohm R."/>
            <person name="Pangilinan J."/>
            <person name="Park H.-J."/>
            <person name="Ramirez L."/>
            <person name="Alfaro M."/>
            <person name="Sun H."/>
            <person name="Tritt A."/>
            <person name="Yoshinaga Y."/>
            <person name="Zwiers L.-H."/>
            <person name="Turgeon B."/>
            <person name="Goodwin S."/>
            <person name="Spatafora J."/>
            <person name="Crous P."/>
            <person name="Grigoriev I."/>
        </authorList>
    </citation>
    <scope>NUCLEOTIDE SEQUENCE</scope>
    <source>
        <strain evidence="4">CBS 123094</strain>
    </source>
</reference>
<proteinExistence type="predicted"/>
<keyword evidence="1" id="KW-0862">Zinc</keyword>
<gene>
    <name evidence="4" type="ORF">P154DRAFT_428596</name>
</gene>
<dbReference type="EMBL" id="ML977571">
    <property type="protein sequence ID" value="KAF2003624.1"/>
    <property type="molecule type" value="Genomic_DNA"/>
</dbReference>
<dbReference type="OrthoDB" id="5355510at2759"/>
<dbReference type="Proteomes" id="UP000799779">
    <property type="component" value="Unassembled WGS sequence"/>
</dbReference>
<feature type="region of interest" description="Disordered" evidence="2">
    <location>
        <begin position="295"/>
        <end position="317"/>
    </location>
</feature>
<dbReference type="InterPro" id="IPR000571">
    <property type="entry name" value="Znf_CCCH"/>
</dbReference>
<evidence type="ECO:0000256" key="1">
    <source>
        <dbReference type="PROSITE-ProRule" id="PRU00723"/>
    </source>
</evidence>
<keyword evidence="1" id="KW-0863">Zinc-finger</keyword>
<evidence type="ECO:0000259" key="3">
    <source>
        <dbReference type="PROSITE" id="PS50103"/>
    </source>
</evidence>
<feature type="non-terminal residue" evidence="4">
    <location>
        <position position="346"/>
    </location>
</feature>
<dbReference type="PROSITE" id="PS50103">
    <property type="entry name" value="ZF_C3H1"/>
    <property type="match status" value="1"/>
</dbReference>
<feature type="compositionally biased region" description="Basic and acidic residues" evidence="2">
    <location>
        <begin position="295"/>
        <end position="310"/>
    </location>
</feature>
<sequence>MASLKNTPPSTQSNSPGPTSPLPDGIRRYIVRPGGKMVPLVPADQLPFQLEGIPVELNHSQLFQEHWEFCGEAGAPANQLQISTPTQLQAPFKFLPPDHEVKGERIPTTTTMTRHRLSPFASPAIQKPIREPLLPGHRSTNSDSTIRTGISLADSFANIYIKDAERLGYHSRYLPPSGIEPNHSRKEYCTYWIKTGECAFTIQGCRYKHEMPSPAILKEIGFNTIPLWWKERSALKRQTWMERRMNPDAVDEPEEEVKPRALNALPDFVFKHRAASGLLKSEDVKQEFSVLRLENEREHQHERKLNEAPTKHRPTTSKLDTGVIDLIDLSDHMPPAPPCSPQSSVI</sequence>
<accession>A0A6A5WRQ5</accession>
<feature type="region of interest" description="Disordered" evidence="2">
    <location>
        <begin position="1"/>
        <end position="25"/>
    </location>
</feature>
<protein>
    <recommendedName>
        <fullName evidence="3">C3H1-type domain-containing protein</fullName>
    </recommendedName>
</protein>
<name>A0A6A5WRQ5_9PLEO</name>
<keyword evidence="1" id="KW-0479">Metal-binding</keyword>